<name>A0ABV7CLD0_9GAMM</name>
<keyword evidence="7 19" id="KW-1003">Cell membrane</keyword>
<evidence type="ECO:0000256" key="17">
    <source>
        <dbReference type="ARBA" id="ARBA00048623"/>
    </source>
</evidence>
<dbReference type="NCBIfam" id="NF001277">
    <property type="entry name" value="PRK00235.1-3"/>
    <property type="match status" value="1"/>
</dbReference>
<evidence type="ECO:0000256" key="9">
    <source>
        <dbReference type="ARBA" id="ARBA00022679"/>
    </source>
</evidence>
<comment type="subcellular location">
    <subcellularLocation>
        <location evidence="2 19">Cell membrane</location>
        <topology evidence="2 19">Multi-pass membrane protein</topology>
    </subcellularLocation>
</comment>
<evidence type="ECO:0000256" key="13">
    <source>
        <dbReference type="ARBA" id="ARBA00023136"/>
    </source>
</evidence>
<evidence type="ECO:0000256" key="7">
    <source>
        <dbReference type="ARBA" id="ARBA00022475"/>
    </source>
</evidence>
<dbReference type="Proteomes" id="UP001595453">
    <property type="component" value="Unassembled WGS sequence"/>
</dbReference>
<keyword evidence="12 19" id="KW-1133">Transmembrane helix</keyword>
<keyword evidence="21" id="KW-1185">Reference proteome</keyword>
<evidence type="ECO:0000256" key="19">
    <source>
        <dbReference type="HAMAP-Rule" id="MF_00719"/>
    </source>
</evidence>
<keyword evidence="13 19" id="KW-0472">Membrane</keyword>
<gene>
    <name evidence="19" type="primary">cobS</name>
    <name evidence="20" type="ORF">ACFOEE_12895</name>
</gene>
<dbReference type="EC" id="2.7.8.26" evidence="5 19"/>
<keyword evidence="10 19" id="KW-0812">Transmembrane</keyword>
<dbReference type="NCBIfam" id="TIGR00317">
    <property type="entry name" value="cobS"/>
    <property type="match status" value="1"/>
</dbReference>
<keyword evidence="11 19" id="KW-0460">Magnesium</keyword>
<dbReference type="GO" id="GO:0051073">
    <property type="term" value="F:adenosylcobinamide-GDP ribazoletransferase activity"/>
    <property type="evidence" value="ECO:0007669"/>
    <property type="project" value="UniProtKB-EC"/>
</dbReference>
<comment type="pathway">
    <text evidence="3 19">Cofactor biosynthesis; adenosylcobalamin biosynthesis; adenosylcobalamin from cob(II)yrinate a,c-diamide: step 7/7.</text>
</comment>
<evidence type="ECO:0000256" key="16">
    <source>
        <dbReference type="ARBA" id="ARBA00032853"/>
    </source>
</evidence>
<comment type="cofactor">
    <cofactor evidence="1 19">
        <name>Mg(2+)</name>
        <dbReference type="ChEBI" id="CHEBI:18420"/>
    </cofactor>
</comment>
<evidence type="ECO:0000256" key="1">
    <source>
        <dbReference type="ARBA" id="ARBA00001946"/>
    </source>
</evidence>
<evidence type="ECO:0000256" key="14">
    <source>
        <dbReference type="ARBA" id="ARBA00025228"/>
    </source>
</evidence>
<evidence type="ECO:0000256" key="15">
    <source>
        <dbReference type="ARBA" id="ARBA00032605"/>
    </source>
</evidence>
<dbReference type="RefSeq" id="WP_377124881.1">
    <property type="nucleotide sequence ID" value="NZ_JBHRSD010000022.1"/>
</dbReference>
<evidence type="ECO:0000256" key="11">
    <source>
        <dbReference type="ARBA" id="ARBA00022842"/>
    </source>
</evidence>
<comment type="caution">
    <text evidence="20">The sequence shown here is derived from an EMBL/GenBank/DDBJ whole genome shotgun (WGS) entry which is preliminary data.</text>
</comment>
<organism evidence="20 21">
    <name type="scientific">Pseudoalteromonas fenneropenaei</name>
    <dbReference type="NCBI Taxonomy" id="1737459"/>
    <lineage>
        <taxon>Bacteria</taxon>
        <taxon>Pseudomonadati</taxon>
        <taxon>Pseudomonadota</taxon>
        <taxon>Gammaproteobacteria</taxon>
        <taxon>Alteromonadales</taxon>
        <taxon>Pseudoalteromonadaceae</taxon>
        <taxon>Pseudoalteromonas</taxon>
    </lineage>
</organism>
<feature type="transmembrane region" description="Helical" evidence="19">
    <location>
        <begin position="206"/>
        <end position="226"/>
    </location>
</feature>
<feature type="transmembrane region" description="Helical" evidence="19">
    <location>
        <begin position="61"/>
        <end position="79"/>
    </location>
</feature>
<comment type="catalytic activity">
    <reaction evidence="18 19">
        <text>alpha-ribazole 5'-phosphate + adenosylcob(III)inamide-GDP = adenosylcob(III)alamin 5'-phosphate + GMP + H(+)</text>
        <dbReference type="Rhea" id="RHEA:23560"/>
        <dbReference type="ChEBI" id="CHEBI:15378"/>
        <dbReference type="ChEBI" id="CHEBI:57918"/>
        <dbReference type="ChEBI" id="CHEBI:58115"/>
        <dbReference type="ChEBI" id="CHEBI:60487"/>
        <dbReference type="ChEBI" id="CHEBI:60493"/>
        <dbReference type="EC" id="2.7.8.26"/>
    </reaction>
</comment>
<evidence type="ECO:0000313" key="20">
    <source>
        <dbReference type="EMBL" id="MFC3033418.1"/>
    </source>
</evidence>
<sequence>MAWQTDFKLAVIFLTRIPLKLAEQPDDVSLNRASGYFALVGVMLGLILAISYWLLQLLFPATIAVVLLLAVSLLLTGAFHEDGFADVWDGFGGGFSTEHKLQIMKDSRLGTYGAAALVLLLLLKVLLLASLSAAFWQIAVALLLGHSLSRAMATSIIGALPYVQEDAQSKVKPVAEVLAANSRDLLNLTSAALILLLWLVTPMQLAELLVIVVVLWLLRALCLRWFKQQLGGYTGDCLGAAQQLAELSVYACLVVLWQ</sequence>
<dbReference type="PANTHER" id="PTHR34148">
    <property type="entry name" value="ADENOSYLCOBINAMIDE-GDP RIBAZOLETRANSFERASE"/>
    <property type="match status" value="1"/>
</dbReference>
<dbReference type="Pfam" id="PF02654">
    <property type="entry name" value="CobS"/>
    <property type="match status" value="1"/>
</dbReference>
<evidence type="ECO:0000313" key="21">
    <source>
        <dbReference type="Proteomes" id="UP001595453"/>
    </source>
</evidence>
<evidence type="ECO:0000256" key="3">
    <source>
        <dbReference type="ARBA" id="ARBA00004663"/>
    </source>
</evidence>
<dbReference type="PANTHER" id="PTHR34148:SF1">
    <property type="entry name" value="ADENOSYLCOBINAMIDE-GDP RIBAZOLETRANSFERASE"/>
    <property type="match status" value="1"/>
</dbReference>
<reference evidence="21" key="1">
    <citation type="journal article" date="2019" name="Int. J. Syst. Evol. Microbiol.">
        <title>The Global Catalogue of Microorganisms (GCM) 10K type strain sequencing project: providing services to taxonomists for standard genome sequencing and annotation.</title>
        <authorList>
            <consortium name="The Broad Institute Genomics Platform"/>
            <consortium name="The Broad Institute Genome Sequencing Center for Infectious Disease"/>
            <person name="Wu L."/>
            <person name="Ma J."/>
        </authorList>
    </citation>
    <scope>NUCLEOTIDE SEQUENCE [LARGE SCALE GENOMIC DNA]</scope>
    <source>
        <strain evidence="21">KCTC 42730</strain>
    </source>
</reference>
<dbReference type="HAMAP" id="MF_00719">
    <property type="entry name" value="CobS"/>
    <property type="match status" value="1"/>
</dbReference>
<keyword evidence="8 19" id="KW-0169">Cobalamin biosynthesis</keyword>
<evidence type="ECO:0000256" key="5">
    <source>
        <dbReference type="ARBA" id="ARBA00013200"/>
    </source>
</evidence>
<dbReference type="EMBL" id="JBHRSD010000022">
    <property type="protein sequence ID" value="MFC3033418.1"/>
    <property type="molecule type" value="Genomic_DNA"/>
</dbReference>
<evidence type="ECO:0000256" key="18">
    <source>
        <dbReference type="ARBA" id="ARBA00049504"/>
    </source>
</evidence>
<feature type="transmembrane region" description="Helical" evidence="19">
    <location>
        <begin position="36"/>
        <end position="55"/>
    </location>
</feature>
<evidence type="ECO:0000256" key="8">
    <source>
        <dbReference type="ARBA" id="ARBA00022573"/>
    </source>
</evidence>
<accession>A0ABV7CLD0</accession>
<evidence type="ECO:0000256" key="2">
    <source>
        <dbReference type="ARBA" id="ARBA00004651"/>
    </source>
</evidence>
<feature type="transmembrane region" description="Helical" evidence="19">
    <location>
        <begin position="135"/>
        <end position="163"/>
    </location>
</feature>
<feature type="transmembrane region" description="Helical" evidence="19">
    <location>
        <begin position="109"/>
        <end position="129"/>
    </location>
</feature>
<comment type="function">
    <text evidence="14 19">Joins adenosylcobinamide-GDP and alpha-ribazole to generate adenosylcobalamin (Ado-cobalamin). Also synthesizes adenosylcobalamin 5'-phosphate from adenosylcobinamide-GDP and alpha-ribazole 5'-phosphate.</text>
</comment>
<comment type="catalytic activity">
    <reaction evidence="17 19">
        <text>alpha-ribazole + adenosylcob(III)inamide-GDP = adenosylcob(III)alamin + GMP + H(+)</text>
        <dbReference type="Rhea" id="RHEA:16049"/>
        <dbReference type="ChEBI" id="CHEBI:10329"/>
        <dbReference type="ChEBI" id="CHEBI:15378"/>
        <dbReference type="ChEBI" id="CHEBI:18408"/>
        <dbReference type="ChEBI" id="CHEBI:58115"/>
        <dbReference type="ChEBI" id="CHEBI:60487"/>
        <dbReference type="EC" id="2.7.8.26"/>
    </reaction>
</comment>
<evidence type="ECO:0000256" key="10">
    <source>
        <dbReference type="ARBA" id="ARBA00022692"/>
    </source>
</evidence>
<evidence type="ECO:0000256" key="12">
    <source>
        <dbReference type="ARBA" id="ARBA00022989"/>
    </source>
</evidence>
<comment type="similarity">
    <text evidence="4 19">Belongs to the CobS family.</text>
</comment>
<evidence type="ECO:0000256" key="4">
    <source>
        <dbReference type="ARBA" id="ARBA00010561"/>
    </source>
</evidence>
<dbReference type="InterPro" id="IPR003805">
    <property type="entry name" value="CobS"/>
</dbReference>
<evidence type="ECO:0000256" key="6">
    <source>
        <dbReference type="ARBA" id="ARBA00015850"/>
    </source>
</evidence>
<proteinExistence type="inferred from homology"/>
<protein>
    <recommendedName>
        <fullName evidence="6 19">Adenosylcobinamide-GDP ribazoletransferase</fullName>
        <ecNumber evidence="5 19">2.7.8.26</ecNumber>
    </recommendedName>
    <alternativeName>
        <fullName evidence="16 19">Cobalamin synthase</fullName>
    </alternativeName>
    <alternativeName>
        <fullName evidence="15 19">Cobalamin-5'-phosphate synthase</fullName>
    </alternativeName>
</protein>
<keyword evidence="9 19" id="KW-0808">Transferase</keyword>